<evidence type="ECO:0000313" key="2">
    <source>
        <dbReference type="Proteomes" id="UP000887569"/>
    </source>
</evidence>
<evidence type="ECO:0000313" key="3">
    <source>
        <dbReference type="WBParaSite" id="PgR081_g007_t01"/>
    </source>
</evidence>
<evidence type="ECO:0000256" key="1">
    <source>
        <dbReference type="SAM" id="Phobius"/>
    </source>
</evidence>
<reference evidence="3" key="1">
    <citation type="submission" date="2022-11" db="UniProtKB">
        <authorList>
            <consortium name="WormBaseParasite"/>
        </authorList>
    </citation>
    <scope>IDENTIFICATION</scope>
</reference>
<name>A0A915C3N7_PARUN</name>
<feature type="transmembrane region" description="Helical" evidence="1">
    <location>
        <begin position="69"/>
        <end position="86"/>
    </location>
</feature>
<feature type="transmembrane region" description="Helical" evidence="1">
    <location>
        <begin position="30"/>
        <end position="49"/>
    </location>
</feature>
<dbReference type="AlphaFoldDB" id="A0A915C3N7"/>
<keyword evidence="2" id="KW-1185">Reference proteome</keyword>
<protein>
    <submittedName>
        <fullName evidence="3">Uncharacterized protein</fullName>
    </submittedName>
</protein>
<proteinExistence type="predicted"/>
<dbReference type="WBParaSite" id="PgR081_g007_t01">
    <property type="protein sequence ID" value="PgR081_g007_t01"/>
    <property type="gene ID" value="PgR081_g007"/>
</dbReference>
<keyword evidence="1" id="KW-1133">Transmembrane helix</keyword>
<organism evidence="2 3">
    <name type="scientific">Parascaris univalens</name>
    <name type="common">Nematode worm</name>
    <dbReference type="NCBI Taxonomy" id="6257"/>
    <lineage>
        <taxon>Eukaryota</taxon>
        <taxon>Metazoa</taxon>
        <taxon>Ecdysozoa</taxon>
        <taxon>Nematoda</taxon>
        <taxon>Chromadorea</taxon>
        <taxon>Rhabditida</taxon>
        <taxon>Spirurina</taxon>
        <taxon>Ascaridomorpha</taxon>
        <taxon>Ascaridoidea</taxon>
        <taxon>Ascarididae</taxon>
        <taxon>Parascaris</taxon>
    </lineage>
</organism>
<sequence length="151" mass="17583">TQKRRKRHTWDSSNAKAIALIFGSLKNVQAYAHLILLVGLLDCWSVMLMRFEKYYMEITSVRPIVFRKPWISLASFIGLSMPRYCFFRDAVYMASKIESGGKRLLLFLSKYEARAEEYYILLAPSRFIKRTGQRCTISSHADMSRITVLKV</sequence>
<dbReference type="Proteomes" id="UP000887569">
    <property type="component" value="Unplaced"/>
</dbReference>
<keyword evidence="1" id="KW-0812">Transmembrane</keyword>
<keyword evidence="1" id="KW-0472">Membrane</keyword>
<accession>A0A915C3N7</accession>